<organism evidence="2 3">
    <name type="scientific">Thermoclostridium stercorarium subsp. thermolacticum DSM 2910</name>
    <dbReference type="NCBI Taxonomy" id="1121336"/>
    <lineage>
        <taxon>Bacteria</taxon>
        <taxon>Bacillati</taxon>
        <taxon>Bacillota</taxon>
        <taxon>Clostridia</taxon>
        <taxon>Eubacteriales</taxon>
        <taxon>Oscillospiraceae</taxon>
        <taxon>Thermoclostridium</taxon>
    </lineage>
</organism>
<dbReference type="Pfam" id="PF01863">
    <property type="entry name" value="YgjP-like"/>
    <property type="match status" value="1"/>
</dbReference>
<dbReference type="AlphaFoldDB" id="A0A1B1YFL5"/>
<gene>
    <name evidence="2" type="ORF">CSTERTH_11195</name>
</gene>
<dbReference type="OrthoDB" id="9811177at2"/>
<proteinExistence type="predicted"/>
<dbReference type="InterPro" id="IPR053136">
    <property type="entry name" value="UTP_pyrophosphatase-like"/>
</dbReference>
<dbReference type="CDD" id="cd07344">
    <property type="entry name" value="M48_yhfN_like"/>
    <property type="match status" value="1"/>
</dbReference>
<evidence type="ECO:0000313" key="3">
    <source>
        <dbReference type="Proteomes" id="UP000092971"/>
    </source>
</evidence>
<evidence type="ECO:0000259" key="1">
    <source>
        <dbReference type="Pfam" id="PF01863"/>
    </source>
</evidence>
<evidence type="ECO:0000313" key="2">
    <source>
        <dbReference type="EMBL" id="ANW99555.1"/>
    </source>
</evidence>
<name>A0A1B1YFL5_THEST</name>
<dbReference type="PANTHER" id="PTHR30399">
    <property type="entry name" value="UNCHARACTERIZED PROTEIN YGJP"/>
    <property type="match status" value="1"/>
</dbReference>
<accession>A0A1B1YFL5</accession>
<feature type="domain" description="YgjP-like metallopeptidase" evidence="1">
    <location>
        <begin position="25"/>
        <end position="229"/>
    </location>
</feature>
<dbReference type="Proteomes" id="UP000092971">
    <property type="component" value="Chromosome"/>
</dbReference>
<dbReference type="InterPro" id="IPR002725">
    <property type="entry name" value="YgjP-like_metallopeptidase"/>
</dbReference>
<keyword evidence="2" id="KW-0378">Hydrolase</keyword>
<sequence>MSNINIDGIEIEVIRKKIKNMHLYVLPPDGRVRITAPLRVKESVIRNFAVSKLNWIKKHRAKYREYKAGPLKRFVSGEIHYYQGREYFLNVIYTNNRQRVELCEEKGEINLYVRENSNAEQRKKILTEWYRNKLKERLPDLIARWEKVMGVNVRSFGVKLMKTRWGTCNPATGRIWINLELAKIAPEYLEYIVVHEMTHLIERYHNKRFYAFMDMFLPGWRKLRKELKALPVISQ</sequence>
<dbReference type="RefSeq" id="WP_065821406.1">
    <property type="nucleotide sequence ID" value="NZ_CP014672.1"/>
</dbReference>
<dbReference type="Gene3D" id="3.30.2010.10">
    <property type="entry name" value="Metalloproteases ('zincins'), catalytic domain"/>
    <property type="match status" value="1"/>
</dbReference>
<dbReference type="PANTHER" id="PTHR30399:SF1">
    <property type="entry name" value="UTP PYROPHOSPHATASE"/>
    <property type="match status" value="1"/>
</dbReference>
<reference evidence="2 3" key="1">
    <citation type="submission" date="2016-02" db="EMBL/GenBank/DDBJ databases">
        <title>Comparison of Clostridium stercorarium subspecies using comparative genomics and transcriptomics.</title>
        <authorList>
            <person name="Schellenberg J."/>
            <person name="Thallinger G."/>
            <person name="Levin D.B."/>
            <person name="Zhang X."/>
            <person name="Alvare G."/>
            <person name="Fristensky B."/>
            <person name="Sparling R."/>
        </authorList>
    </citation>
    <scope>NUCLEOTIDE SEQUENCE [LARGE SCALE GENOMIC DNA]</scope>
    <source>
        <strain evidence="2 3">DSM 2910</strain>
    </source>
</reference>
<dbReference type="GO" id="GO:0016787">
    <property type="term" value="F:hydrolase activity"/>
    <property type="evidence" value="ECO:0007669"/>
    <property type="project" value="UniProtKB-KW"/>
</dbReference>
<protein>
    <submittedName>
        <fullName evidence="2">Metal-dependent hydrolase</fullName>
    </submittedName>
</protein>
<dbReference type="EMBL" id="CP014672">
    <property type="protein sequence ID" value="ANW99555.1"/>
    <property type="molecule type" value="Genomic_DNA"/>
</dbReference>